<dbReference type="Pfam" id="PF03534">
    <property type="entry name" value="SpvB"/>
    <property type="match status" value="1"/>
</dbReference>
<proteinExistence type="predicted"/>
<evidence type="ECO:0000313" key="5">
    <source>
        <dbReference type="Proteomes" id="UP000093432"/>
    </source>
</evidence>
<reference evidence="5" key="1">
    <citation type="submission" date="2016-07" db="EMBL/GenBank/DDBJ databases">
        <authorList>
            <person name="Florea S."/>
            <person name="Webb J.S."/>
            <person name="Jaromczyk J."/>
            <person name="Schardl C.L."/>
        </authorList>
    </citation>
    <scope>NUCLEOTIDE SEQUENCE [LARGE SCALE GENOMIC DNA]</scope>
    <source>
        <strain evidence="5">CC-VM-7</strain>
    </source>
</reference>
<keyword evidence="3" id="KW-0843">Virulence</keyword>
<dbReference type="STRING" id="651561.BBI00_13845"/>
<dbReference type="GO" id="GO:0005737">
    <property type="term" value="C:cytoplasm"/>
    <property type="evidence" value="ECO:0007669"/>
    <property type="project" value="InterPro"/>
</dbReference>
<gene>
    <name evidence="4" type="ORF">BBI00_13845</name>
</gene>
<dbReference type="OrthoDB" id="6225685at2"/>
<dbReference type="AlphaFoldDB" id="A0A1B8ZUS8"/>
<evidence type="ECO:0000313" key="4">
    <source>
        <dbReference type="EMBL" id="OCA75348.1"/>
    </source>
</evidence>
<organism evidence="4 5">
    <name type="scientific">Chryseobacterium arthrosphaerae</name>
    <dbReference type="NCBI Taxonomy" id="651561"/>
    <lineage>
        <taxon>Bacteria</taxon>
        <taxon>Pseudomonadati</taxon>
        <taxon>Bacteroidota</taxon>
        <taxon>Flavobacteriia</taxon>
        <taxon>Flavobacteriales</taxon>
        <taxon>Weeksellaceae</taxon>
        <taxon>Chryseobacterium group</taxon>
        <taxon>Chryseobacterium</taxon>
    </lineage>
</organism>
<evidence type="ECO:0000256" key="2">
    <source>
        <dbReference type="ARBA" id="ARBA00022525"/>
    </source>
</evidence>
<keyword evidence="2" id="KW-0964">Secreted</keyword>
<evidence type="ECO:0000256" key="3">
    <source>
        <dbReference type="ARBA" id="ARBA00023026"/>
    </source>
</evidence>
<evidence type="ECO:0008006" key="6">
    <source>
        <dbReference type="Google" id="ProtNLM"/>
    </source>
</evidence>
<evidence type="ECO:0000256" key="1">
    <source>
        <dbReference type="ARBA" id="ARBA00004613"/>
    </source>
</evidence>
<name>A0A1B8ZUS8_9FLAO</name>
<comment type="caution">
    <text evidence="4">The sequence shown here is derived from an EMBL/GenBank/DDBJ whole genome shotgun (WGS) entry which is preliminary data.</text>
</comment>
<dbReference type="EMBL" id="MAYG01000001">
    <property type="protein sequence ID" value="OCA75348.1"/>
    <property type="molecule type" value="Genomic_DNA"/>
</dbReference>
<dbReference type="InterPro" id="IPR003284">
    <property type="entry name" value="Sal_SpvB"/>
</dbReference>
<sequence length="392" mass="43787">MKTYKEKKQLFYSLIVSCISIMGLSQTAPAQKFHDTKGNIEVTQAGQLQYTMTIDTPPGVQKVGPNISLVYVSGAGNGLAGYGWNISGVTAISRIGKNLEKDGVTKNVQLDYSDYYSFNGQRLILKSGDYGKDGAEYVTEKYSNVKIKSVGAVSGQSWQGPEYWEVTSPDGSQIWYGATASGNSPARTAIDYNIVKSIDTNGNYITYNYTNEGNVSVISSIEWGGNETQNTPHFNKIEFAFTARPQAETAYVKEVLFTQSKLLESIVVSGGGQQYKKYNISYKKDFRDTAYRYPDKITILNSKNEEANPVLFKYDESAKERSWGALPAIKPNPDKDLVGDFDGDGWLDVLRYHATTSAEIPQAGLYLYSDFYRTLLHNILLRQIWLETQDIW</sequence>
<protein>
    <recommendedName>
        <fullName evidence="6">Insecticide toxin TcdB middle/N-terminal domain-containing protein</fullName>
    </recommendedName>
</protein>
<dbReference type="Proteomes" id="UP000093432">
    <property type="component" value="Unassembled WGS sequence"/>
</dbReference>
<dbReference type="GO" id="GO:0005576">
    <property type="term" value="C:extracellular region"/>
    <property type="evidence" value="ECO:0007669"/>
    <property type="project" value="UniProtKB-SubCell"/>
</dbReference>
<comment type="subcellular location">
    <subcellularLocation>
        <location evidence="1">Secreted</location>
    </subcellularLocation>
</comment>
<accession>A0A1B8ZUS8</accession>
<dbReference type="RefSeq" id="WP_065399317.1">
    <property type="nucleotide sequence ID" value="NZ_MAYG01000001.1"/>
</dbReference>